<protein>
    <submittedName>
        <fullName evidence="2">Uncharacterized protein</fullName>
    </submittedName>
</protein>
<feature type="transmembrane region" description="Helical" evidence="1">
    <location>
        <begin position="20"/>
        <end position="39"/>
    </location>
</feature>
<accession>A0AAF0VAF3</accession>
<reference evidence="2" key="2">
    <citation type="submission" date="2023-09" db="EMBL/GenBank/DDBJ databases">
        <title>Ecological and genomic based identification of the Bifidobacterium adolescentis prototype of the healthy human gut microbiota.</title>
        <authorList>
            <person name="Lugli G.A."/>
            <person name="Argentini C."/>
            <person name="Tarracchini C."/>
            <person name="Fontana F."/>
            <person name="Alessandri G."/>
            <person name="Mancabelli L."/>
            <person name="Milani C."/>
            <person name="Turroni F."/>
            <person name="Ventura M."/>
        </authorList>
    </citation>
    <scope>NUCLEOTIDE SEQUENCE</scope>
    <source>
        <strain evidence="2">703B</strain>
    </source>
</reference>
<dbReference type="EMBL" id="CP133648">
    <property type="protein sequence ID" value="WNE84583.1"/>
    <property type="molecule type" value="Genomic_DNA"/>
</dbReference>
<dbReference type="RefSeq" id="WP_085346256.1">
    <property type="nucleotide sequence ID" value="NZ_CP133648.1"/>
</dbReference>
<organism evidence="2 3">
    <name type="scientific">Bifidobacterium adolescentis</name>
    <dbReference type="NCBI Taxonomy" id="1680"/>
    <lineage>
        <taxon>Bacteria</taxon>
        <taxon>Bacillati</taxon>
        <taxon>Actinomycetota</taxon>
        <taxon>Actinomycetes</taxon>
        <taxon>Bifidobacteriales</taxon>
        <taxon>Bifidobacteriaceae</taxon>
        <taxon>Bifidobacterium</taxon>
    </lineage>
</organism>
<feature type="transmembrane region" description="Helical" evidence="1">
    <location>
        <begin position="45"/>
        <end position="64"/>
    </location>
</feature>
<evidence type="ECO:0000313" key="2">
    <source>
        <dbReference type="EMBL" id="WNE84583.1"/>
    </source>
</evidence>
<keyword evidence="1" id="KW-0472">Membrane</keyword>
<keyword evidence="1" id="KW-1133">Transmembrane helix</keyword>
<dbReference type="AlphaFoldDB" id="A0AAF0VAF3"/>
<name>A0AAF0VAF3_BIFAD</name>
<evidence type="ECO:0000256" key="1">
    <source>
        <dbReference type="SAM" id="Phobius"/>
    </source>
</evidence>
<reference evidence="2" key="1">
    <citation type="journal article" date="2016" name="Sci. Rep.">
        <title>Evaluation of genetic diversity among strains of the human gut commensal Bifidobacterium adolescentis.</title>
        <authorList>
            <person name="Duranti S."/>
            <person name="Milani C."/>
            <person name="Lugli G.A."/>
            <person name="Mancabelli L."/>
            <person name="Turroni F."/>
            <person name="Ferrario C."/>
            <person name="Mangifesta M."/>
            <person name="Viappiani A."/>
            <person name="Sanchez B."/>
            <person name="Margolles A."/>
            <person name="van Sinderen D."/>
            <person name="Ventura M."/>
        </authorList>
    </citation>
    <scope>NUCLEOTIDE SEQUENCE</scope>
    <source>
        <strain evidence="2">703B</strain>
    </source>
</reference>
<gene>
    <name evidence="2" type="ORF">B0703_06100</name>
</gene>
<sequence length="69" mass="7702">MTDDDFRRDKDGKAWKPSTMSKMIALAIACVTGTLLFSWATAPHVWWSVVCMILMIVSSMYLALASESD</sequence>
<proteinExistence type="predicted"/>
<keyword evidence="1" id="KW-0812">Transmembrane</keyword>
<evidence type="ECO:0000313" key="3">
    <source>
        <dbReference type="Proteomes" id="UP000193179"/>
    </source>
</evidence>
<dbReference type="Proteomes" id="UP000193179">
    <property type="component" value="Chromosome"/>
</dbReference>